<dbReference type="EMBL" id="BGPR01001349">
    <property type="protein sequence ID" value="GBM51763.1"/>
    <property type="molecule type" value="Genomic_DNA"/>
</dbReference>
<reference evidence="1 2" key="1">
    <citation type="journal article" date="2019" name="Sci. Rep.">
        <title>Orb-weaving spider Araneus ventricosus genome elucidates the spidroin gene catalogue.</title>
        <authorList>
            <person name="Kono N."/>
            <person name="Nakamura H."/>
            <person name="Ohtoshi R."/>
            <person name="Moran D.A.P."/>
            <person name="Shinohara A."/>
            <person name="Yoshida Y."/>
            <person name="Fujiwara M."/>
            <person name="Mori M."/>
            <person name="Tomita M."/>
            <person name="Arakawa K."/>
        </authorList>
    </citation>
    <scope>NUCLEOTIDE SEQUENCE [LARGE SCALE GENOMIC DNA]</scope>
</reference>
<evidence type="ECO:0000313" key="1">
    <source>
        <dbReference type="EMBL" id="GBM51763.1"/>
    </source>
</evidence>
<protein>
    <submittedName>
        <fullName evidence="1">Uncharacterized protein</fullName>
    </submittedName>
</protein>
<dbReference type="AlphaFoldDB" id="A0A4Y2GDT5"/>
<name>A0A4Y2GDT5_ARAVE</name>
<dbReference type="Proteomes" id="UP000499080">
    <property type="component" value="Unassembled WGS sequence"/>
</dbReference>
<gene>
    <name evidence="1" type="ORF">AVEN_109811_1</name>
</gene>
<evidence type="ECO:0000313" key="2">
    <source>
        <dbReference type="Proteomes" id="UP000499080"/>
    </source>
</evidence>
<comment type="caution">
    <text evidence="1">The sequence shown here is derived from an EMBL/GenBank/DDBJ whole genome shotgun (WGS) entry which is preliminary data.</text>
</comment>
<organism evidence="1 2">
    <name type="scientific">Araneus ventricosus</name>
    <name type="common">Orbweaver spider</name>
    <name type="synonym">Epeira ventricosa</name>
    <dbReference type="NCBI Taxonomy" id="182803"/>
    <lineage>
        <taxon>Eukaryota</taxon>
        <taxon>Metazoa</taxon>
        <taxon>Ecdysozoa</taxon>
        <taxon>Arthropoda</taxon>
        <taxon>Chelicerata</taxon>
        <taxon>Arachnida</taxon>
        <taxon>Araneae</taxon>
        <taxon>Araneomorphae</taxon>
        <taxon>Entelegynae</taxon>
        <taxon>Araneoidea</taxon>
        <taxon>Araneidae</taxon>
        <taxon>Araneus</taxon>
    </lineage>
</organism>
<accession>A0A4Y2GDT5</accession>
<sequence>MMKAPAKGVQMARQQDKKLGYEYCFYASLRHQRKVSVLPINGQKKLDFTCLWIACETASVMALNHSNKTEFDVYGSIASTGEGVSGRNQTNKT</sequence>
<proteinExistence type="predicted"/>
<keyword evidence="2" id="KW-1185">Reference proteome</keyword>